<dbReference type="InterPro" id="IPR010982">
    <property type="entry name" value="Lambda_DNA-bd_dom_sf"/>
</dbReference>
<dbReference type="GO" id="GO:0000976">
    <property type="term" value="F:transcription cis-regulatory region binding"/>
    <property type="evidence" value="ECO:0007669"/>
    <property type="project" value="TreeGrafter"/>
</dbReference>
<evidence type="ECO:0000256" key="3">
    <source>
        <dbReference type="ARBA" id="ARBA00023163"/>
    </source>
</evidence>
<comment type="caution">
    <text evidence="5">The sequence shown here is derived from an EMBL/GenBank/DDBJ whole genome shotgun (WGS) entry which is preliminary data.</text>
</comment>
<dbReference type="SUPFAM" id="SSF53822">
    <property type="entry name" value="Periplasmic binding protein-like I"/>
    <property type="match status" value="1"/>
</dbReference>
<dbReference type="Gene3D" id="3.40.50.2300">
    <property type="match status" value="2"/>
</dbReference>
<dbReference type="InterPro" id="IPR000843">
    <property type="entry name" value="HTH_LacI"/>
</dbReference>
<feature type="domain" description="HTH lacI-type" evidence="4">
    <location>
        <begin position="6"/>
        <end position="61"/>
    </location>
</feature>
<proteinExistence type="predicted"/>
<dbReference type="SMART" id="SM00354">
    <property type="entry name" value="HTH_LACI"/>
    <property type="match status" value="1"/>
</dbReference>
<accession>A0A0R1QVR9</accession>
<dbReference type="PROSITE" id="PS00356">
    <property type="entry name" value="HTH_LACI_1"/>
    <property type="match status" value="1"/>
</dbReference>
<reference evidence="5 6" key="1">
    <citation type="journal article" date="2015" name="Genome Announc.">
        <title>Expanding the biotechnology potential of lactobacilli through comparative genomics of 213 strains and associated genera.</title>
        <authorList>
            <person name="Sun Z."/>
            <person name="Harris H.M."/>
            <person name="McCann A."/>
            <person name="Guo C."/>
            <person name="Argimon S."/>
            <person name="Zhang W."/>
            <person name="Yang X."/>
            <person name="Jeffery I.B."/>
            <person name="Cooney J.C."/>
            <person name="Kagawa T.F."/>
            <person name="Liu W."/>
            <person name="Song Y."/>
            <person name="Salvetti E."/>
            <person name="Wrobel A."/>
            <person name="Rasinkangas P."/>
            <person name="Parkhill J."/>
            <person name="Rea M.C."/>
            <person name="O'Sullivan O."/>
            <person name="Ritari J."/>
            <person name="Douillard F.P."/>
            <person name="Paul Ross R."/>
            <person name="Yang R."/>
            <person name="Briner A.E."/>
            <person name="Felis G.E."/>
            <person name="de Vos W.M."/>
            <person name="Barrangou R."/>
            <person name="Klaenhammer T.R."/>
            <person name="Caufield P.W."/>
            <person name="Cui Y."/>
            <person name="Zhang H."/>
            <person name="O'Toole P.W."/>
        </authorList>
    </citation>
    <scope>NUCLEOTIDE SEQUENCE [LARGE SCALE GENOMIC DNA]</scope>
    <source>
        <strain evidence="5 6">DSM 15429</strain>
    </source>
</reference>
<evidence type="ECO:0000313" key="5">
    <source>
        <dbReference type="EMBL" id="KRL48646.1"/>
    </source>
</evidence>
<keyword evidence="1" id="KW-0805">Transcription regulation</keyword>
<dbReference type="Pfam" id="PF13377">
    <property type="entry name" value="Peripla_BP_3"/>
    <property type="match status" value="1"/>
</dbReference>
<dbReference type="InterPro" id="IPR046335">
    <property type="entry name" value="LacI/GalR-like_sensor"/>
</dbReference>
<keyword evidence="2" id="KW-0238">DNA-binding</keyword>
<dbReference type="SUPFAM" id="SSF47413">
    <property type="entry name" value="lambda repressor-like DNA-binding domains"/>
    <property type="match status" value="1"/>
</dbReference>
<dbReference type="PANTHER" id="PTHR30146:SF109">
    <property type="entry name" value="HTH-TYPE TRANSCRIPTIONAL REGULATOR GALS"/>
    <property type="match status" value="1"/>
</dbReference>
<evidence type="ECO:0000256" key="2">
    <source>
        <dbReference type="ARBA" id="ARBA00023125"/>
    </source>
</evidence>
<dbReference type="Gene3D" id="1.10.260.40">
    <property type="entry name" value="lambda repressor-like DNA-binding domains"/>
    <property type="match status" value="1"/>
</dbReference>
<dbReference type="PROSITE" id="PS50932">
    <property type="entry name" value="HTH_LACI_2"/>
    <property type="match status" value="1"/>
</dbReference>
<dbReference type="PRINTS" id="PR00036">
    <property type="entry name" value="HTHLACI"/>
</dbReference>
<dbReference type="PANTHER" id="PTHR30146">
    <property type="entry name" value="LACI-RELATED TRANSCRIPTIONAL REPRESSOR"/>
    <property type="match status" value="1"/>
</dbReference>
<organism evidence="5 6">
    <name type="scientific">Levilactobacillus spicheri DSM 15429</name>
    <dbReference type="NCBI Taxonomy" id="1423805"/>
    <lineage>
        <taxon>Bacteria</taxon>
        <taxon>Bacillati</taxon>
        <taxon>Bacillota</taxon>
        <taxon>Bacilli</taxon>
        <taxon>Lactobacillales</taxon>
        <taxon>Lactobacillaceae</taxon>
        <taxon>Levilactobacillus</taxon>
    </lineage>
</organism>
<protein>
    <submittedName>
        <fullName evidence="5">Transcriptional regulator</fullName>
    </submittedName>
</protein>
<evidence type="ECO:0000256" key="1">
    <source>
        <dbReference type="ARBA" id="ARBA00023015"/>
    </source>
</evidence>
<evidence type="ECO:0000259" key="4">
    <source>
        <dbReference type="PROSITE" id="PS50932"/>
    </source>
</evidence>
<dbReference type="EMBL" id="AZFC01000015">
    <property type="protein sequence ID" value="KRL48646.1"/>
    <property type="molecule type" value="Genomic_DNA"/>
</dbReference>
<evidence type="ECO:0000313" key="6">
    <source>
        <dbReference type="Proteomes" id="UP000051835"/>
    </source>
</evidence>
<dbReference type="AlphaFoldDB" id="A0A0R1QVR9"/>
<keyword evidence="3" id="KW-0804">Transcription</keyword>
<dbReference type="InterPro" id="IPR028082">
    <property type="entry name" value="Peripla_BP_I"/>
</dbReference>
<dbReference type="CDD" id="cd01392">
    <property type="entry name" value="HTH_LacI"/>
    <property type="match status" value="1"/>
</dbReference>
<name>A0A0R1QVR9_9LACO</name>
<sequence length="339" mass="36313">MAAMAATIKDIAKAAGVSPATVSRVLANKEGFFGAQTAVRVREAARQLGYRKNTAATELVTQRSHDLAVIVNATQTNFANQIIEGIQATAFPADLNVIILYAGDADEERQRRALTTVIERAVRGILLLSVNLAPANLALLRSTEIPYTFLSISMQAPQTPAITSDDWQVGYQATQYLLQRGHQRIGLAAVDHQITGQLRLAGYRQALMEAGVRPVAAWFQAGDYSYAAGQQAMQAYGAQPAVTAVLAGSDMAAIGVMNQARTLGLLVPADLSVMAIDGTELCDIVQPTLTSLTQSFYDMGVAGVRRLLADQSTPPRETTAIHVVERESVIAPRAHRSDI</sequence>
<dbReference type="GO" id="GO:0003700">
    <property type="term" value="F:DNA-binding transcription factor activity"/>
    <property type="evidence" value="ECO:0007669"/>
    <property type="project" value="TreeGrafter"/>
</dbReference>
<dbReference type="Proteomes" id="UP000051835">
    <property type="component" value="Unassembled WGS sequence"/>
</dbReference>
<dbReference type="PATRIC" id="fig|1423805.4.peg.1135"/>
<dbReference type="Pfam" id="PF00356">
    <property type="entry name" value="LacI"/>
    <property type="match status" value="1"/>
</dbReference>
<gene>
    <name evidence="5" type="ORF">FD37_GL001106</name>
</gene>